<keyword evidence="4" id="KW-0479">Metal-binding</keyword>
<gene>
    <name evidence="9" type="ORF">ENV52_00780</name>
</gene>
<dbReference type="GO" id="GO:0005975">
    <property type="term" value="P:carbohydrate metabolic process"/>
    <property type="evidence" value="ECO:0007669"/>
    <property type="project" value="InterPro"/>
</dbReference>
<evidence type="ECO:0000256" key="1">
    <source>
        <dbReference type="ARBA" id="ARBA00004496"/>
    </source>
</evidence>
<dbReference type="CDD" id="cd07503">
    <property type="entry name" value="HAD_HisB-N"/>
    <property type="match status" value="1"/>
</dbReference>
<accession>A0A7V6DNL9</accession>
<evidence type="ECO:0000313" key="9">
    <source>
        <dbReference type="EMBL" id="HHS28224.1"/>
    </source>
</evidence>
<evidence type="ECO:0000256" key="2">
    <source>
        <dbReference type="ARBA" id="ARBA00005628"/>
    </source>
</evidence>
<dbReference type="GO" id="GO:0016791">
    <property type="term" value="F:phosphatase activity"/>
    <property type="evidence" value="ECO:0007669"/>
    <property type="project" value="InterPro"/>
</dbReference>
<dbReference type="Gene3D" id="3.40.50.1000">
    <property type="entry name" value="HAD superfamily/HAD-like"/>
    <property type="match status" value="1"/>
</dbReference>
<comment type="subcellular location">
    <subcellularLocation>
        <location evidence="1">Cytoplasm</location>
    </subcellularLocation>
</comment>
<evidence type="ECO:0000256" key="3">
    <source>
        <dbReference type="ARBA" id="ARBA00022490"/>
    </source>
</evidence>
<comment type="similarity">
    <text evidence="2">Belongs to the GmhB family.</text>
</comment>
<feature type="compositionally biased region" description="Basic and acidic residues" evidence="8">
    <location>
        <begin position="13"/>
        <end position="22"/>
    </location>
</feature>
<keyword evidence="6" id="KW-0119">Carbohydrate metabolism</keyword>
<dbReference type="EMBL" id="DTGR01000017">
    <property type="protein sequence ID" value="HHS28224.1"/>
    <property type="molecule type" value="Genomic_DNA"/>
</dbReference>
<dbReference type="GO" id="GO:0005737">
    <property type="term" value="C:cytoplasm"/>
    <property type="evidence" value="ECO:0007669"/>
    <property type="project" value="UniProtKB-SubCell"/>
</dbReference>
<evidence type="ECO:0000256" key="8">
    <source>
        <dbReference type="SAM" id="MobiDB-lite"/>
    </source>
</evidence>
<dbReference type="InterPro" id="IPR006549">
    <property type="entry name" value="HAD-SF_hydro_IIIA"/>
</dbReference>
<comment type="caution">
    <text evidence="9">The sequence shown here is derived from an EMBL/GenBank/DDBJ whole genome shotgun (WGS) entry which is preliminary data.</text>
</comment>
<reference evidence="9" key="1">
    <citation type="journal article" date="2020" name="mSystems">
        <title>Genome- and Community-Level Interaction Insights into Carbon Utilization and Element Cycling Functions of Hydrothermarchaeota in Hydrothermal Sediment.</title>
        <authorList>
            <person name="Zhou Z."/>
            <person name="Liu Y."/>
            <person name="Xu W."/>
            <person name="Pan J."/>
            <person name="Luo Z.H."/>
            <person name="Li M."/>
        </authorList>
    </citation>
    <scope>NUCLEOTIDE SEQUENCE [LARGE SCALE GENOMIC DNA]</scope>
    <source>
        <strain evidence="9">SpSt-767</strain>
    </source>
</reference>
<dbReference type="SUPFAM" id="SSF56784">
    <property type="entry name" value="HAD-like"/>
    <property type="match status" value="1"/>
</dbReference>
<protein>
    <recommendedName>
        <fullName evidence="7">D,D-heptose 1,7-bisphosphate phosphatase</fullName>
    </recommendedName>
</protein>
<dbReference type="AlphaFoldDB" id="A0A7V6DNL9"/>
<dbReference type="Pfam" id="PF13242">
    <property type="entry name" value="Hydrolase_like"/>
    <property type="match status" value="1"/>
</dbReference>
<evidence type="ECO:0000256" key="4">
    <source>
        <dbReference type="ARBA" id="ARBA00022723"/>
    </source>
</evidence>
<feature type="region of interest" description="Disordered" evidence="8">
    <location>
        <begin position="1"/>
        <end position="50"/>
    </location>
</feature>
<dbReference type="InterPro" id="IPR006543">
    <property type="entry name" value="Histidinol-phos"/>
</dbReference>
<keyword evidence="3" id="KW-0963">Cytoplasm</keyword>
<keyword evidence="5 9" id="KW-0378">Hydrolase</keyword>
<proteinExistence type="inferred from homology"/>
<dbReference type="InterPro" id="IPR004446">
    <property type="entry name" value="Heptose_bisP_phosphatase"/>
</dbReference>
<dbReference type="NCBIfam" id="TIGR01662">
    <property type="entry name" value="HAD-SF-IIIA"/>
    <property type="match status" value="1"/>
</dbReference>
<dbReference type="NCBIfam" id="TIGR01656">
    <property type="entry name" value="Histidinol-ppas"/>
    <property type="match status" value="1"/>
</dbReference>
<dbReference type="GO" id="GO:0046872">
    <property type="term" value="F:metal ion binding"/>
    <property type="evidence" value="ECO:0007669"/>
    <property type="project" value="UniProtKB-KW"/>
</dbReference>
<evidence type="ECO:0000256" key="5">
    <source>
        <dbReference type="ARBA" id="ARBA00022801"/>
    </source>
</evidence>
<name>A0A7V6DNL9_9BACT</name>
<dbReference type="PANTHER" id="PTHR42891">
    <property type="entry name" value="D-GLYCERO-BETA-D-MANNO-HEPTOSE-1,7-BISPHOSPHATE 7-PHOSPHATASE"/>
    <property type="match status" value="1"/>
</dbReference>
<organism evidence="9">
    <name type="scientific">Desulfobacca acetoxidans</name>
    <dbReference type="NCBI Taxonomy" id="60893"/>
    <lineage>
        <taxon>Bacteria</taxon>
        <taxon>Pseudomonadati</taxon>
        <taxon>Thermodesulfobacteriota</taxon>
        <taxon>Desulfobaccia</taxon>
        <taxon>Desulfobaccales</taxon>
        <taxon>Desulfobaccaceae</taxon>
        <taxon>Desulfobacca</taxon>
    </lineage>
</organism>
<dbReference type="PANTHER" id="PTHR42891:SF1">
    <property type="entry name" value="D-GLYCERO-BETA-D-MANNO-HEPTOSE-1,7-BISPHOSPHATE 7-PHOSPHATASE"/>
    <property type="match status" value="1"/>
</dbReference>
<evidence type="ECO:0000256" key="6">
    <source>
        <dbReference type="ARBA" id="ARBA00023277"/>
    </source>
</evidence>
<dbReference type="InterPro" id="IPR036412">
    <property type="entry name" value="HAD-like_sf"/>
</dbReference>
<dbReference type="InterPro" id="IPR023214">
    <property type="entry name" value="HAD_sf"/>
</dbReference>
<evidence type="ECO:0000256" key="7">
    <source>
        <dbReference type="ARBA" id="ARBA00031828"/>
    </source>
</evidence>
<sequence length="230" mass="25122">MSEAHLFPGLCLPHRDHREGGGRRRPPLAGGDVLRLTPSKNPPSAPQQKRPAVFLDRDGTINEEMGYINDLSRFRLLPEAASAIRRLNDAGIPVVVVTNQSGAARGYFPATLVDEVHRHLRDLLARAGAHVDAIYTCLHGPEAGCSCRKPQPGLLLRAARDLNLEVSRSYLVGDRYTDIETAANAGVQGILVLTGYGLGEYKHFHDQSRLKPVQVAATLLDAVEYILSHI</sequence>